<proteinExistence type="predicted"/>
<evidence type="ECO:0000313" key="4">
    <source>
        <dbReference type="Proteomes" id="UP001320119"/>
    </source>
</evidence>
<dbReference type="Gene3D" id="2.60.120.200">
    <property type="match status" value="1"/>
</dbReference>
<dbReference type="Pfam" id="PF13229">
    <property type="entry name" value="Beta_helix"/>
    <property type="match status" value="1"/>
</dbReference>
<reference evidence="3 4" key="1">
    <citation type="journal article" date="2022" name="IScience">
        <title>An ultrasensitive nanofiber-based assay for enzymatic hydrolysis and deep-sea microbial degradation of cellulose.</title>
        <authorList>
            <person name="Tsudome M."/>
            <person name="Tachioka M."/>
            <person name="Miyazaki M."/>
            <person name="Uchimura K."/>
            <person name="Tsuda M."/>
            <person name="Takaki Y."/>
            <person name="Deguchi S."/>
        </authorList>
    </citation>
    <scope>NUCLEOTIDE SEQUENCE [LARGE SCALE GENOMIC DNA]</scope>
    <source>
        <strain evidence="3 4">GE09</strain>
    </source>
</reference>
<dbReference type="Proteomes" id="UP001320119">
    <property type="component" value="Chromosome"/>
</dbReference>
<dbReference type="InterPro" id="IPR011050">
    <property type="entry name" value="Pectin_lyase_fold/virulence"/>
</dbReference>
<dbReference type="SUPFAM" id="SSF49899">
    <property type="entry name" value="Concanavalin A-like lectins/glucanases"/>
    <property type="match status" value="1"/>
</dbReference>
<dbReference type="GO" id="GO:0005576">
    <property type="term" value="C:extracellular region"/>
    <property type="evidence" value="ECO:0007669"/>
    <property type="project" value="UniProtKB-SubCell"/>
</dbReference>
<keyword evidence="4" id="KW-1185">Reference proteome</keyword>
<dbReference type="RefSeq" id="WP_236985476.1">
    <property type="nucleotide sequence ID" value="NZ_AP023086.1"/>
</dbReference>
<feature type="domain" description="Peptidase C-terminal archaeal/bacterial" evidence="1">
    <location>
        <begin position="485"/>
        <end position="548"/>
    </location>
</feature>
<evidence type="ECO:0000259" key="2">
    <source>
        <dbReference type="Pfam" id="PF13229"/>
    </source>
</evidence>
<dbReference type="GO" id="GO:0009279">
    <property type="term" value="C:cell outer membrane"/>
    <property type="evidence" value="ECO:0007669"/>
    <property type="project" value="UniProtKB-SubCell"/>
</dbReference>
<gene>
    <name evidence="3" type="ORF">MARGE09_P0163</name>
</gene>
<protein>
    <submittedName>
        <fullName evidence="3">Uncharacterized protein</fullName>
    </submittedName>
</protein>
<dbReference type="SUPFAM" id="SSF51126">
    <property type="entry name" value="Pectin lyase-like"/>
    <property type="match status" value="1"/>
</dbReference>
<name>A0AAN1WE72_9GAMM</name>
<dbReference type="PANTHER" id="PTHR11319">
    <property type="entry name" value="G PROTEIN-COUPLED RECEPTOR-RELATED"/>
    <property type="match status" value="1"/>
</dbReference>
<dbReference type="PANTHER" id="PTHR11319:SF35">
    <property type="entry name" value="OUTER MEMBRANE PROTEIN PMPC-RELATED"/>
    <property type="match status" value="1"/>
</dbReference>
<dbReference type="InterPro" id="IPR039448">
    <property type="entry name" value="Beta_helix"/>
</dbReference>
<dbReference type="AlphaFoldDB" id="A0AAN1WE72"/>
<feature type="domain" description="Right handed beta helix" evidence="2">
    <location>
        <begin position="156"/>
        <end position="337"/>
    </location>
</feature>
<dbReference type="InterPro" id="IPR007280">
    <property type="entry name" value="Peptidase_C_arc/bac"/>
</dbReference>
<dbReference type="Pfam" id="PF04151">
    <property type="entry name" value="PPC"/>
    <property type="match status" value="1"/>
</dbReference>
<evidence type="ECO:0000259" key="1">
    <source>
        <dbReference type="Pfam" id="PF04151"/>
    </source>
</evidence>
<dbReference type="Gene3D" id="2.60.120.380">
    <property type="match status" value="1"/>
</dbReference>
<organism evidence="3 4">
    <name type="scientific">Marinagarivorans cellulosilyticus</name>
    <dbReference type="NCBI Taxonomy" id="2721545"/>
    <lineage>
        <taxon>Bacteria</taxon>
        <taxon>Pseudomonadati</taxon>
        <taxon>Pseudomonadota</taxon>
        <taxon>Gammaproteobacteria</taxon>
        <taxon>Cellvibrionales</taxon>
        <taxon>Cellvibrionaceae</taxon>
        <taxon>Marinagarivorans</taxon>
    </lineage>
</organism>
<dbReference type="InterPro" id="IPR013320">
    <property type="entry name" value="ConA-like_dom_sf"/>
</dbReference>
<dbReference type="KEGG" id="marq:MARGE09_P0163"/>
<dbReference type="EMBL" id="AP023086">
    <property type="protein sequence ID" value="BCD95964.1"/>
    <property type="molecule type" value="Genomic_DNA"/>
</dbReference>
<accession>A0AAN1WE72</accession>
<evidence type="ECO:0000313" key="3">
    <source>
        <dbReference type="EMBL" id="BCD95964.1"/>
    </source>
</evidence>
<sequence length="737" mass="80664">MIDSIYKKEFFLKGKTVLRGFAATGLLACAGLQANYTAAETCYADSITALQDCLNAAEADEDNWHEIQLKERTYYLTSPLTLTKGKVRLVGAGRVSNNPNSSRAGESYSAHIERASDRRALDRAKFFVLDGQDQTRIFSAIADGANENNPGEGASGLLTLYVQGVTFKNGNPSDNLGGGGLRFIGRKLIVEHSIFTGNSDSALWHYAGDQQSITDSYFYNNTAEYSSAEACPPSGEPEPKFWGGAITADGSDYEIYRSTFENNHGCHGGAIYTKAETGLYASTVTNNSAKKGGGVYIANGFNGAAGITHSTIYANHASVEGGGLYFEQQQSVERWSFYNNILAGNTALNSTFSDCYLEGEPIAIYSDDRQIVDKNILGRIGVGSGNGCSHWLIYNSDQATGVLDPELEELAYNGNIGLQLKTHLPKASSISLGVAESFNGECSDQRTRGNTIATSPQNKCAVGATQRIQQVNGTLGAGEAAFVYSQTYKMVLTESQEIQIDMISDEADARLTLTDASHNVIADNTNSPLSASDARITRQLSAGTYYISAMHETSSGFESYPRDYFLSVNAEVQLTPSLVLIDIADIASNLTLGQTGSGRWELANYPRPPNTRSEYFYRIDPNPWGGSAIFESDFFDPEDAQLYFKYFINGESSGSLYLDVEIDGIWHFDYWIRKGSVSNHRSPDWQQASYDFNALAEQGHDKIRIRIYGSQYQPFNSSHLLLLDSISISRYSTWMGW</sequence>